<evidence type="ECO:0000313" key="1">
    <source>
        <dbReference type="EMBL" id="KAK6988969.1"/>
    </source>
</evidence>
<organism evidence="1 2">
    <name type="scientific">Favolaschia claudopus</name>
    <dbReference type="NCBI Taxonomy" id="2862362"/>
    <lineage>
        <taxon>Eukaryota</taxon>
        <taxon>Fungi</taxon>
        <taxon>Dikarya</taxon>
        <taxon>Basidiomycota</taxon>
        <taxon>Agaricomycotina</taxon>
        <taxon>Agaricomycetes</taxon>
        <taxon>Agaricomycetidae</taxon>
        <taxon>Agaricales</taxon>
        <taxon>Marasmiineae</taxon>
        <taxon>Mycenaceae</taxon>
        <taxon>Favolaschia</taxon>
    </lineage>
</organism>
<dbReference type="AlphaFoldDB" id="A0AAV9ZR21"/>
<feature type="non-terminal residue" evidence="1">
    <location>
        <position position="1"/>
    </location>
</feature>
<reference evidence="1 2" key="1">
    <citation type="journal article" date="2024" name="J Genomics">
        <title>Draft genome sequencing and assembly of Favolaschia claudopus CIRM-BRFM 2984 isolated from oak limbs.</title>
        <authorList>
            <person name="Navarro D."/>
            <person name="Drula E."/>
            <person name="Chaduli D."/>
            <person name="Cazenave R."/>
            <person name="Ahrendt S."/>
            <person name="Wang J."/>
            <person name="Lipzen A."/>
            <person name="Daum C."/>
            <person name="Barry K."/>
            <person name="Grigoriev I.V."/>
            <person name="Favel A."/>
            <person name="Rosso M.N."/>
            <person name="Martin F."/>
        </authorList>
    </citation>
    <scope>NUCLEOTIDE SEQUENCE [LARGE SCALE GENOMIC DNA]</scope>
    <source>
        <strain evidence="1 2">CIRM-BRFM 2984</strain>
    </source>
</reference>
<keyword evidence="2" id="KW-1185">Reference proteome</keyword>
<proteinExistence type="predicted"/>
<protein>
    <submittedName>
        <fullName evidence="1">Uncharacterized protein</fullName>
    </submittedName>
</protein>
<name>A0AAV9ZR21_9AGAR</name>
<dbReference type="EMBL" id="JAWWNJ010000118">
    <property type="protein sequence ID" value="KAK6988969.1"/>
    <property type="molecule type" value="Genomic_DNA"/>
</dbReference>
<evidence type="ECO:0000313" key="2">
    <source>
        <dbReference type="Proteomes" id="UP001362999"/>
    </source>
</evidence>
<accession>A0AAV9ZR21</accession>
<comment type="caution">
    <text evidence="1">The sequence shown here is derived from an EMBL/GenBank/DDBJ whole genome shotgun (WGS) entry which is preliminary data.</text>
</comment>
<dbReference type="Proteomes" id="UP001362999">
    <property type="component" value="Unassembled WGS sequence"/>
</dbReference>
<sequence length="121" mass="13908">WRSSVSETILSSTNQKLDDSRIDRLHKTRLLYVAKSLFRDDGSWPLGHSLYYLGQLPNLDMAFPPSQTSDELSRRKLLHHLAADWHLASIRLAGRIFGCLQREMAVRRDGYFGNPNDGFHP</sequence>
<gene>
    <name evidence="1" type="ORF">R3P38DRAFT_2572315</name>
</gene>